<name>A0ABY4VE37_9GAMM</name>
<reference evidence="1" key="1">
    <citation type="submission" date="2022-02" db="EMBL/GenBank/DDBJ databases">
        <title>Coral-associated bacteria.</title>
        <authorList>
            <person name="Tang K."/>
            <person name="Wang X."/>
        </authorList>
    </citation>
    <scope>NUCLEOTIDE SEQUENCE</scope>
    <source>
        <strain evidence="1">SCSIO 43006</strain>
    </source>
</reference>
<gene>
    <name evidence="1" type="ORF">MJO52_05405</name>
</gene>
<evidence type="ECO:0000313" key="1">
    <source>
        <dbReference type="EMBL" id="USD22570.1"/>
    </source>
</evidence>
<evidence type="ECO:0000313" key="2">
    <source>
        <dbReference type="Proteomes" id="UP001055658"/>
    </source>
</evidence>
<accession>A0ABY4VE37</accession>
<dbReference type="RefSeq" id="WP_252084927.1">
    <property type="nucleotide sequence ID" value="NZ_CP092418.1"/>
</dbReference>
<proteinExistence type="predicted"/>
<dbReference type="Proteomes" id="UP001055658">
    <property type="component" value="Chromosome"/>
</dbReference>
<protein>
    <submittedName>
        <fullName evidence="1">Uncharacterized protein</fullName>
    </submittedName>
</protein>
<organism evidence="1 2">
    <name type="scientific">Microbulbifer variabilis</name>
    <dbReference type="NCBI Taxonomy" id="266805"/>
    <lineage>
        <taxon>Bacteria</taxon>
        <taxon>Pseudomonadati</taxon>
        <taxon>Pseudomonadota</taxon>
        <taxon>Gammaproteobacteria</taxon>
        <taxon>Cellvibrionales</taxon>
        <taxon>Microbulbiferaceae</taxon>
        <taxon>Microbulbifer</taxon>
    </lineage>
</organism>
<keyword evidence="2" id="KW-1185">Reference proteome</keyword>
<dbReference type="EMBL" id="CP092418">
    <property type="protein sequence ID" value="USD22570.1"/>
    <property type="molecule type" value="Genomic_DNA"/>
</dbReference>
<sequence>MGNNQQENKPIIKIESPSDTAEQILLQLLDAIDVKVSSSVVSAINNSLNIAGESLNSSNQ</sequence>